<accession>A0A834XBU9</accession>
<dbReference type="AlphaFoldDB" id="A0A834XBU9"/>
<reference evidence="2" key="1">
    <citation type="submission" date="2020-09" db="EMBL/GenBank/DDBJ databases">
        <title>Genome-Enabled Discovery of Anthraquinone Biosynthesis in Senna tora.</title>
        <authorList>
            <person name="Kang S.-H."/>
            <person name="Pandey R.P."/>
            <person name="Lee C.-M."/>
            <person name="Sim J.-S."/>
            <person name="Jeong J.-T."/>
            <person name="Choi B.-S."/>
            <person name="Jung M."/>
            <person name="Ginzburg D."/>
            <person name="Zhao K."/>
            <person name="Won S.Y."/>
            <person name="Oh T.-J."/>
            <person name="Yu Y."/>
            <person name="Kim N.-H."/>
            <person name="Lee O.R."/>
            <person name="Lee T.-H."/>
            <person name="Bashyal P."/>
            <person name="Kim T.-S."/>
            <person name="Lee W.-H."/>
            <person name="Kawkins C."/>
            <person name="Kim C.-K."/>
            <person name="Kim J.S."/>
            <person name="Ahn B.O."/>
            <person name="Rhee S.Y."/>
            <person name="Sohng J.K."/>
        </authorList>
    </citation>
    <scope>NUCLEOTIDE SEQUENCE</scope>
    <source>
        <tissue evidence="2">Leaf</tissue>
    </source>
</reference>
<keyword evidence="3" id="KW-1185">Reference proteome</keyword>
<name>A0A834XBU9_9FABA</name>
<sequence>MEHPKSENPYPKVPTTMSCCGMPVNHHRQNYEPPPSKP</sequence>
<evidence type="ECO:0000256" key="1">
    <source>
        <dbReference type="SAM" id="MobiDB-lite"/>
    </source>
</evidence>
<gene>
    <name evidence="2" type="ORF">G2W53_002986</name>
</gene>
<evidence type="ECO:0000313" key="2">
    <source>
        <dbReference type="EMBL" id="KAF7840688.1"/>
    </source>
</evidence>
<comment type="caution">
    <text evidence="2">The sequence shown here is derived from an EMBL/GenBank/DDBJ whole genome shotgun (WGS) entry which is preliminary data.</text>
</comment>
<protein>
    <submittedName>
        <fullName evidence="2">Uncharacterized protein</fullName>
    </submittedName>
</protein>
<proteinExistence type="predicted"/>
<feature type="region of interest" description="Disordered" evidence="1">
    <location>
        <begin position="1"/>
        <end position="38"/>
    </location>
</feature>
<organism evidence="2 3">
    <name type="scientific">Senna tora</name>
    <dbReference type="NCBI Taxonomy" id="362788"/>
    <lineage>
        <taxon>Eukaryota</taxon>
        <taxon>Viridiplantae</taxon>
        <taxon>Streptophyta</taxon>
        <taxon>Embryophyta</taxon>
        <taxon>Tracheophyta</taxon>
        <taxon>Spermatophyta</taxon>
        <taxon>Magnoliopsida</taxon>
        <taxon>eudicotyledons</taxon>
        <taxon>Gunneridae</taxon>
        <taxon>Pentapetalae</taxon>
        <taxon>rosids</taxon>
        <taxon>fabids</taxon>
        <taxon>Fabales</taxon>
        <taxon>Fabaceae</taxon>
        <taxon>Caesalpinioideae</taxon>
        <taxon>Cassia clade</taxon>
        <taxon>Senna</taxon>
    </lineage>
</organism>
<dbReference type="EMBL" id="JAAIUW010000002">
    <property type="protein sequence ID" value="KAF7840688.1"/>
    <property type="molecule type" value="Genomic_DNA"/>
</dbReference>
<dbReference type="Proteomes" id="UP000634136">
    <property type="component" value="Unassembled WGS sequence"/>
</dbReference>
<evidence type="ECO:0000313" key="3">
    <source>
        <dbReference type="Proteomes" id="UP000634136"/>
    </source>
</evidence>